<dbReference type="RefSeq" id="WP_263469682.1">
    <property type="nucleotide sequence ID" value="NZ_JAMSHA010000001.1"/>
</dbReference>
<name>A0ABT2XPH6_9PSED</name>
<reference evidence="1" key="1">
    <citation type="submission" date="2022-06" db="EMBL/GenBank/DDBJ databases">
        <title>De novo draft assembly of the Pseudomonas mercurotoleraris sp. nov., isolated from the plants rhizosphere.</title>
        <authorList>
            <person name="Robas M."/>
            <person name="Gonzalez D."/>
            <person name="Fernandez V.M."/>
            <person name="Luna L."/>
            <person name="Provanza A."/>
            <person name="Jimenez P.A."/>
        </authorList>
    </citation>
    <scope>NUCLEOTIDE SEQUENCE</scope>
    <source>
        <strain evidence="1">SAICEUPSM</strain>
    </source>
</reference>
<keyword evidence="2" id="KW-1185">Reference proteome</keyword>
<evidence type="ECO:0000313" key="2">
    <source>
        <dbReference type="Proteomes" id="UP001063475"/>
    </source>
</evidence>
<comment type="caution">
    <text evidence="1">The sequence shown here is derived from an EMBL/GenBank/DDBJ whole genome shotgun (WGS) entry which is preliminary data.</text>
</comment>
<organism evidence="1 2">
    <name type="scientific">Pseudomonas mercuritolerans</name>
    <dbReference type="NCBI Taxonomy" id="2951809"/>
    <lineage>
        <taxon>Bacteria</taxon>
        <taxon>Pseudomonadati</taxon>
        <taxon>Pseudomonadota</taxon>
        <taxon>Gammaproteobacteria</taxon>
        <taxon>Pseudomonadales</taxon>
        <taxon>Pseudomonadaceae</taxon>
        <taxon>Pseudomonas</taxon>
    </lineage>
</organism>
<proteinExistence type="predicted"/>
<gene>
    <name evidence="1" type="ORF">ND528_03380</name>
</gene>
<evidence type="ECO:0000313" key="1">
    <source>
        <dbReference type="EMBL" id="MCV2220605.1"/>
    </source>
</evidence>
<dbReference type="EMBL" id="JAMSHA010000001">
    <property type="protein sequence ID" value="MCV2220605.1"/>
    <property type="molecule type" value="Genomic_DNA"/>
</dbReference>
<accession>A0ABT2XPH6</accession>
<sequence length="78" mass="8476">MSDYDEFAALNLSRSVHAQALKLLAGIAQASTLADTLHAADRAEGFTLDIETVKALNLGAIEGLYLVFDRALQTRQRN</sequence>
<dbReference type="Proteomes" id="UP001063475">
    <property type="component" value="Unassembled WGS sequence"/>
</dbReference>
<protein>
    <submittedName>
        <fullName evidence="1">Uncharacterized protein</fullName>
    </submittedName>
</protein>